<gene>
    <name evidence="2" type="ORF">ACFO0C_27545</name>
</gene>
<dbReference type="Proteomes" id="UP001595867">
    <property type="component" value="Unassembled WGS sequence"/>
</dbReference>
<comment type="caution">
    <text evidence="2">The sequence shown here is derived from an EMBL/GenBank/DDBJ whole genome shotgun (WGS) entry which is preliminary data.</text>
</comment>
<dbReference type="RefSeq" id="WP_378069590.1">
    <property type="nucleotide sequence ID" value="NZ_JBHSBL010000019.1"/>
</dbReference>
<feature type="region of interest" description="Disordered" evidence="1">
    <location>
        <begin position="68"/>
        <end position="99"/>
    </location>
</feature>
<evidence type="ECO:0000256" key="1">
    <source>
        <dbReference type="SAM" id="MobiDB-lite"/>
    </source>
</evidence>
<evidence type="ECO:0000313" key="2">
    <source>
        <dbReference type="EMBL" id="MFC4068701.1"/>
    </source>
</evidence>
<reference evidence="3" key="1">
    <citation type="journal article" date="2019" name="Int. J. Syst. Evol. Microbiol.">
        <title>The Global Catalogue of Microorganisms (GCM) 10K type strain sequencing project: providing services to taxonomists for standard genome sequencing and annotation.</title>
        <authorList>
            <consortium name="The Broad Institute Genomics Platform"/>
            <consortium name="The Broad Institute Genome Sequencing Center for Infectious Disease"/>
            <person name="Wu L."/>
            <person name="Ma J."/>
        </authorList>
    </citation>
    <scope>NUCLEOTIDE SEQUENCE [LARGE SCALE GENOMIC DNA]</scope>
    <source>
        <strain evidence="3">TBRC 5832</strain>
    </source>
</reference>
<proteinExistence type="predicted"/>
<accession>A0ABV8IY76</accession>
<dbReference type="EMBL" id="JBHSBL010000019">
    <property type="protein sequence ID" value="MFC4068701.1"/>
    <property type="molecule type" value="Genomic_DNA"/>
</dbReference>
<sequence>MADQWGGPSSDQRRPNVDIRFLSPAGTEAESGAGGGQPVAGRRAGATPGGSRLVGRATLARLRGVTPAARRPAFLDEPTAPQPIVTPPKGTEPGRAAPAGSAGRVVLVYEQQIRKPWRLWVFTAMLVSLTIGVVLGQTEAYRAGKTRSVAAVPDASQPAVVSPAPLTTPLGAVRERRLEITGPATLLRIRTARMGESLFTITGTDPAAAPRITEAGGGSVLTVPPGTGAEVILNSAVAWTVKLTGGTGELDMDTRAGGLVGVESTAEMSRVLLQLAKPKGAVPLRIAGPVGDLTVRTEAGALVRVRAGKGAGAATVGGTTRRDVKAGATLQETGWRAATGRYDIRVNARVTTLLVERLPQQK</sequence>
<keyword evidence="3" id="KW-1185">Reference proteome</keyword>
<feature type="region of interest" description="Disordered" evidence="1">
    <location>
        <begin position="1"/>
        <end position="52"/>
    </location>
</feature>
<evidence type="ECO:0008006" key="4">
    <source>
        <dbReference type="Google" id="ProtNLM"/>
    </source>
</evidence>
<protein>
    <recommendedName>
        <fullName evidence="4">Adhesin domain-containing protein</fullName>
    </recommendedName>
</protein>
<evidence type="ECO:0000313" key="3">
    <source>
        <dbReference type="Proteomes" id="UP001595867"/>
    </source>
</evidence>
<name>A0ABV8IY76_9ACTN</name>
<organism evidence="2 3">
    <name type="scientific">Actinoplanes subglobosus</name>
    <dbReference type="NCBI Taxonomy" id="1547892"/>
    <lineage>
        <taxon>Bacteria</taxon>
        <taxon>Bacillati</taxon>
        <taxon>Actinomycetota</taxon>
        <taxon>Actinomycetes</taxon>
        <taxon>Micromonosporales</taxon>
        <taxon>Micromonosporaceae</taxon>
        <taxon>Actinoplanes</taxon>
    </lineage>
</organism>